<name>A0ABU8RYL9_9SPHN</name>
<protein>
    <submittedName>
        <fullName evidence="3">Pilus assembly protein TadG-related protein</fullName>
    </submittedName>
</protein>
<keyword evidence="4" id="KW-1185">Reference proteome</keyword>
<dbReference type="Proteomes" id="UP001361239">
    <property type="component" value="Unassembled WGS sequence"/>
</dbReference>
<dbReference type="Pfam" id="PF13400">
    <property type="entry name" value="Tad"/>
    <property type="match status" value="1"/>
</dbReference>
<gene>
    <name evidence="3" type="ORF">WG901_16095</name>
</gene>
<organism evidence="3 4">
    <name type="scientific">Novosphingobium anseongense</name>
    <dbReference type="NCBI Taxonomy" id="3133436"/>
    <lineage>
        <taxon>Bacteria</taxon>
        <taxon>Pseudomonadati</taxon>
        <taxon>Pseudomonadota</taxon>
        <taxon>Alphaproteobacteria</taxon>
        <taxon>Sphingomonadales</taxon>
        <taxon>Sphingomonadaceae</taxon>
        <taxon>Novosphingobium</taxon>
    </lineage>
</organism>
<keyword evidence="1" id="KW-1133">Transmembrane helix</keyword>
<evidence type="ECO:0000313" key="3">
    <source>
        <dbReference type="EMBL" id="MEJ5978175.1"/>
    </source>
</evidence>
<dbReference type="InterPro" id="IPR020592">
    <property type="entry name" value="Ribosomal_bS16_CS"/>
</dbReference>
<feature type="transmembrane region" description="Helical" evidence="1">
    <location>
        <begin position="28"/>
        <end position="47"/>
    </location>
</feature>
<dbReference type="PROSITE" id="PS00732">
    <property type="entry name" value="RIBOSOMAL_S16"/>
    <property type="match status" value="1"/>
</dbReference>
<proteinExistence type="predicted"/>
<feature type="domain" description="Putative Flp pilus-assembly TadG-like N-terminal" evidence="2">
    <location>
        <begin position="26"/>
        <end position="71"/>
    </location>
</feature>
<evidence type="ECO:0000313" key="4">
    <source>
        <dbReference type="Proteomes" id="UP001361239"/>
    </source>
</evidence>
<dbReference type="InterPro" id="IPR028087">
    <property type="entry name" value="Tad_N"/>
</dbReference>
<dbReference type="RefSeq" id="WP_339588112.1">
    <property type="nucleotide sequence ID" value="NZ_JBBHJZ010000003.1"/>
</dbReference>
<evidence type="ECO:0000259" key="2">
    <source>
        <dbReference type="Pfam" id="PF13400"/>
    </source>
</evidence>
<accession>A0ABU8RYL9</accession>
<keyword evidence="1" id="KW-0812">Transmembrane</keyword>
<sequence>MTQTVLLRLARKGRSLLRRLRHDRRGNVMMILGFAMIPMTFGVGFGVDYTRAMKLKTRMDAAADAAALAAVNVTAMQKDDATAKEAARKMFNAQVAGLNGLLYTSGANNPEIVITSDGGVNSGRTVKVSYTAQSSNIFSGVLGSPTLPVEGSATATATRAPHIDFYLLMDTSPSMLLPTTQTGIDALVRATTHGQAKPSGCAFACHTQKPTYDNIVIRNAFDDGDGANNVWLDKSGNSCTLRKDGAGYNSSNVTCQNGTTYQTREGMFENAIWVDNSGAFCPVKQYKTSNSTITCQNGTTKFNTGNGQIADTYWLVRNYNAVYGVNPSIRLRIDDEQAAAQQLIPFANTTANNNKVTYRLQLFSFDFTPEGGNKPVETITNALNDVKNMTSYTIPDFYAAQTNWFQQSCPTQNYCINDMGTEAHNALVEMNKVITPAGTVGDGSTAANPQKVLFIITDGVVDENQSGRRHREWSDGVNIADCTAIKNRGIRIAILYTEYSSAALESDTWSKDNVQPHLSKVPIQLRKCASSRLDGTPLFYQVSTDESIPQALSTLFALTVQTARLTK</sequence>
<comment type="caution">
    <text evidence="3">The sequence shown here is derived from an EMBL/GenBank/DDBJ whole genome shotgun (WGS) entry which is preliminary data.</text>
</comment>
<keyword evidence="1" id="KW-0472">Membrane</keyword>
<evidence type="ECO:0000256" key="1">
    <source>
        <dbReference type="SAM" id="Phobius"/>
    </source>
</evidence>
<dbReference type="EMBL" id="JBBHJZ010000003">
    <property type="protein sequence ID" value="MEJ5978175.1"/>
    <property type="molecule type" value="Genomic_DNA"/>
</dbReference>
<reference evidence="3 4" key="1">
    <citation type="submission" date="2024-03" db="EMBL/GenBank/DDBJ databases">
        <authorList>
            <person name="Jo J.-H."/>
        </authorList>
    </citation>
    <scope>NUCLEOTIDE SEQUENCE [LARGE SCALE GENOMIC DNA]</scope>
    <source>
        <strain evidence="3 4">PS1R-30</strain>
    </source>
</reference>